<dbReference type="AlphaFoldDB" id="A0A3P1TBJ2"/>
<dbReference type="Proteomes" id="UP000280819">
    <property type="component" value="Unassembled WGS sequence"/>
</dbReference>
<feature type="domain" description="LysM" evidence="3">
    <location>
        <begin position="160"/>
        <end position="208"/>
    </location>
</feature>
<dbReference type="PANTHER" id="PTHR34700:SF4">
    <property type="entry name" value="PHAGE-LIKE ELEMENT PBSX PROTEIN XKDP"/>
    <property type="match status" value="1"/>
</dbReference>
<dbReference type="InterPro" id="IPR036779">
    <property type="entry name" value="LysM_dom_sf"/>
</dbReference>
<dbReference type="InterPro" id="IPR011990">
    <property type="entry name" value="TPR-like_helical_dom_sf"/>
</dbReference>
<keyword evidence="2" id="KW-0812">Transmembrane</keyword>
<dbReference type="Gene3D" id="3.10.350.10">
    <property type="entry name" value="LysM domain"/>
    <property type="match status" value="2"/>
</dbReference>
<evidence type="ECO:0000256" key="2">
    <source>
        <dbReference type="SAM" id="Phobius"/>
    </source>
</evidence>
<dbReference type="PROSITE" id="PS51782">
    <property type="entry name" value="LYSM"/>
    <property type="match status" value="2"/>
</dbReference>
<evidence type="ECO:0000313" key="4">
    <source>
        <dbReference type="EMBL" id="RRD06236.1"/>
    </source>
</evidence>
<evidence type="ECO:0000259" key="3">
    <source>
        <dbReference type="PROSITE" id="PS51782"/>
    </source>
</evidence>
<accession>A0A3P1TBJ2</accession>
<feature type="transmembrane region" description="Helical" evidence="2">
    <location>
        <begin position="92"/>
        <end position="109"/>
    </location>
</feature>
<sequence length="865" mass="91556">MKRLVASLAAILCLTGIVVGVPWLLLRWGQLAGLSPALWNRWLQPDDGTLTMTLLTLVGWLAWAVFAWSVVAEAARQLSKGRVRLRLPGTSWLAPVVSVLVAAALAPLATAHATTPGAPGPTAVVAPETSPTAPPPAPRDDRTTNDRGAIERTGAPQRWRQYTVAPGDELWDIATRELGGGERWREIVAANPGLDPEAELVPDSVLLLPTTVTVVPGDTLWELAEEHLGDPEQWPRLHEANRDLVADPDEIDVGWTLTLPGAGAPTAPEPPVPPGPQAPPEIPQASPSPPVPPQASAQTTEVSPGVEDSPRHADVSTAPSPASPALEVLGPVGALLGAGLAVALASRRRISLAQREVGRRVPSTAGELSRHWAALGLLAAEEPEAPAEELAPTAVLLGWDTEQEELWCDLESEPLWLEGRAEELQSLSAALLTSLLCAEWSHDVEVVMVMADEAWATALDDPRLTDVKDTTAGLERLERLVGNRLAALDGEPLSSARQDPDRAPGFAPTVFLFCVPLSSAECATISTLYARGRAGVGVVAARGSDDGGNSGPGRLVNLLSGTRAEAVPGGAFTPQLLQAPARHALVGLFAASNDPGTEPAPWWSPHNIAPLLSSPISEELRMPPKPSSPTLLLLGEAQLVACDGEPPSRSIGRCLEVCAWLLAHPGCTPTQMREGLMIAEGTRRSVMSRLRGWLGRSSGGEHLPDAYSGRIQLASTVSSDWERFQSLLAGGVNQASEAALTEALALVRGAPLAGYEFQWGWAESLRCDMVAMITDAAVVLAERCLAKRDLQAAEWALAQGSLVGPDNEALTARRILLRAAQGDRTAVDQEVLHLTRTARAEGRDLAESTVRIIQQALSQCLTTSS</sequence>
<dbReference type="RefSeq" id="WP_124843057.1">
    <property type="nucleotide sequence ID" value="NZ_RQZG01000003.1"/>
</dbReference>
<dbReference type="SMART" id="SM00257">
    <property type="entry name" value="LysM"/>
    <property type="match status" value="2"/>
</dbReference>
<dbReference type="EMBL" id="RQZG01000003">
    <property type="protein sequence ID" value="RRD06236.1"/>
    <property type="molecule type" value="Genomic_DNA"/>
</dbReference>
<organism evidence="4 5">
    <name type="scientific">Arachnia propionica</name>
    <dbReference type="NCBI Taxonomy" id="1750"/>
    <lineage>
        <taxon>Bacteria</taxon>
        <taxon>Bacillati</taxon>
        <taxon>Actinomycetota</taxon>
        <taxon>Actinomycetes</taxon>
        <taxon>Propionibacteriales</taxon>
        <taxon>Propionibacteriaceae</taxon>
        <taxon>Arachnia</taxon>
    </lineage>
</organism>
<dbReference type="PANTHER" id="PTHR34700">
    <property type="entry name" value="POTASSIUM BINDING PROTEIN KBP"/>
    <property type="match status" value="1"/>
</dbReference>
<feature type="compositionally biased region" description="Pro residues" evidence="1">
    <location>
        <begin position="267"/>
        <end position="293"/>
    </location>
</feature>
<feature type="compositionally biased region" description="Low complexity" evidence="1">
    <location>
        <begin position="115"/>
        <end position="131"/>
    </location>
</feature>
<dbReference type="InterPro" id="IPR005158">
    <property type="entry name" value="BTAD"/>
</dbReference>
<dbReference type="Pfam" id="PF01476">
    <property type="entry name" value="LysM"/>
    <property type="match status" value="2"/>
</dbReference>
<feature type="region of interest" description="Disordered" evidence="1">
    <location>
        <begin position="254"/>
        <end position="322"/>
    </location>
</feature>
<proteinExistence type="predicted"/>
<feature type="compositionally biased region" description="Basic and acidic residues" evidence="1">
    <location>
        <begin position="138"/>
        <end position="150"/>
    </location>
</feature>
<dbReference type="SMART" id="SM01043">
    <property type="entry name" value="BTAD"/>
    <property type="match status" value="1"/>
</dbReference>
<dbReference type="InterPro" id="IPR018392">
    <property type="entry name" value="LysM"/>
</dbReference>
<feature type="domain" description="LysM" evidence="3">
    <location>
        <begin position="210"/>
        <end position="259"/>
    </location>
</feature>
<protein>
    <submittedName>
        <fullName evidence="4">LysM peptidoglycan-binding domain-containing protein</fullName>
    </submittedName>
</protein>
<feature type="region of interest" description="Disordered" evidence="1">
    <location>
        <begin position="115"/>
        <end position="155"/>
    </location>
</feature>
<reference evidence="4 5" key="1">
    <citation type="submission" date="2018-11" db="EMBL/GenBank/DDBJ databases">
        <title>Genomes From Bacteria Associated with the Canine Oral Cavity: a Test Case for Automated Genome-Based Taxonomic Assignment.</title>
        <authorList>
            <person name="Coil D.A."/>
            <person name="Jospin G."/>
            <person name="Darling A.E."/>
            <person name="Wallis C."/>
            <person name="Davis I.J."/>
            <person name="Harris S."/>
            <person name="Eisen J.A."/>
            <person name="Holcombe L.J."/>
            <person name="O'Flynn C."/>
        </authorList>
    </citation>
    <scope>NUCLEOTIDE SEQUENCE [LARGE SCALE GENOMIC DNA]</scope>
    <source>
        <strain evidence="4 5">OH887_COT-365</strain>
    </source>
</reference>
<gene>
    <name evidence="4" type="ORF">EII34_03695</name>
</gene>
<dbReference type="OrthoDB" id="8444614at2"/>
<keyword evidence="2" id="KW-0472">Membrane</keyword>
<feature type="transmembrane region" description="Helical" evidence="2">
    <location>
        <begin position="50"/>
        <end position="71"/>
    </location>
</feature>
<name>A0A3P1TBJ2_9ACTN</name>
<dbReference type="Gene3D" id="1.25.40.10">
    <property type="entry name" value="Tetratricopeptide repeat domain"/>
    <property type="match status" value="1"/>
</dbReference>
<comment type="caution">
    <text evidence="4">The sequence shown here is derived from an EMBL/GenBank/DDBJ whole genome shotgun (WGS) entry which is preliminary data.</text>
</comment>
<dbReference type="CDD" id="cd00118">
    <property type="entry name" value="LysM"/>
    <property type="match status" value="2"/>
</dbReference>
<keyword evidence="2" id="KW-1133">Transmembrane helix</keyword>
<evidence type="ECO:0000256" key="1">
    <source>
        <dbReference type="SAM" id="MobiDB-lite"/>
    </source>
</evidence>
<evidence type="ECO:0000313" key="5">
    <source>
        <dbReference type="Proteomes" id="UP000280819"/>
    </source>
</evidence>
<dbReference type="InterPro" id="IPR052196">
    <property type="entry name" value="Bact_Kbp"/>
</dbReference>